<accession>A0A1A0DG83</accession>
<protein>
    <submittedName>
        <fullName evidence="2">Uncharacterized protein</fullName>
    </submittedName>
</protein>
<evidence type="ECO:0000313" key="2">
    <source>
        <dbReference type="EMBL" id="OAZ74288.1"/>
    </source>
</evidence>
<dbReference type="Proteomes" id="UP000093796">
    <property type="component" value="Unassembled WGS sequence"/>
</dbReference>
<dbReference type="EMBL" id="LYUD01000067">
    <property type="protein sequence ID" value="OAZ74288.1"/>
    <property type="molecule type" value="Genomic_DNA"/>
</dbReference>
<reference evidence="2 3" key="1">
    <citation type="submission" date="2016-05" db="EMBL/GenBank/DDBJ databases">
        <title>Genome sequencing of Acetobacter pasteurianus strain SRCM100623.</title>
        <authorList>
            <person name="Song Y.R."/>
        </authorList>
    </citation>
    <scope>NUCLEOTIDE SEQUENCE [LARGE SCALE GENOMIC DNA]</scope>
    <source>
        <strain evidence="2 3">SRCM100623</strain>
    </source>
</reference>
<gene>
    <name evidence="2" type="ORF">SRCM100623_00663</name>
</gene>
<comment type="caution">
    <text evidence="2">The sequence shown here is derived from an EMBL/GenBank/DDBJ whole genome shotgun (WGS) entry which is preliminary data.</text>
</comment>
<proteinExistence type="predicted"/>
<dbReference type="RefSeq" id="WP_231111091.1">
    <property type="nucleotide sequence ID" value="NZ_LYUD01000067.1"/>
</dbReference>
<evidence type="ECO:0000256" key="1">
    <source>
        <dbReference type="SAM" id="MobiDB-lite"/>
    </source>
</evidence>
<feature type="compositionally biased region" description="Polar residues" evidence="1">
    <location>
        <begin position="78"/>
        <end position="87"/>
    </location>
</feature>
<sequence>MCGKSAQIQSMSWTVDKTVYELKHEGEKLAFYAGRLHLLAMTLAEWKILSGVIDVFGQIKAAQAGTTHHVPSGVAPLSVSTTTTTKPANMGTRWTEDHDKDLAALWFKGSTLEQTGAQIGRTVPSVASRLVILDIEPDIESVYVENRSRRNKNTAPAS</sequence>
<feature type="region of interest" description="Disordered" evidence="1">
    <location>
        <begin position="73"/>
        <end position="93"/>
    </location>
</feature>
<dbReference type="AlphaFoldDB" id="A0A1A0DG83"/>
<dbReference type="PATRIC" id="fig|438.15.peg.763"/>
<evidence type="ECO:0000313" key="3">
    <source>
        <dbReference type="Proteomes" id="UP000093796"/>
    </source>
</evidence>
<organism evidence="2 3">
    <name type="scientific">Acetobacter pasteurianus</name>
    <name type="common">Acetobacter turbidans</name>
    <dbReference type="NCBI Taxonomy" id="438"/>
    <lineage>
        <taxon>Bacteria</taxon>
        <taxon>Pseudomonadati</taxon>
        <taxon>Pseudomonadota</taxon>
        <taxon>Alphaproteobacteria</taxon>
        <taxon>Acetobacterales</taxon>
        <taxon>Acetobacteraceae</taxon>
        <taxon>Acetobacter</taxon>
    </lineage>
</organism>
<name>A0A1A0DG83_ACEPA</name>